<dbReference type="EMBL" id="JAFJYH010000055">
    <property type="protein sequence ID" value="KAG4422073.1"/>
    <property type="molecule type" value="Genomic_DNA"/>
</dbReference>
<keyword evidence="4" id="KW-1185">Reference proteome</keyword>
<proteinExistence type="predicted"/>
<keyword evidence="1" id="KW-0175">Coiled coil</keyword>
<reference evidence="3" key="1">
    <citation type="submission" date="2021-02" db="EMBL/GenBank/DDBJ databases">
        <title>Genome sequence Cadophora malorum strain M34.</title>
        <authorList>
            <person name="Stefanovic E."/>
            <person name="Vu D."/>
            <person name="Scully C."/>
            <person name="Dijksterhuis J."/>
            <person name="Roader J."/>
            <person name="Houbraken J."/>
        </authorList>
    </citation>
    <scope>NUCLEOTIDE SEQUENCE</scope>
    <source>
        <strain evidence="3">M34</strain>
    </source>
</reference>
<evidence type="ECO:0000256" key="1">
    <source>
        <dbReference type="SAM" id="Coils"/>
    </source>
</evidence>
<dbReference type="AlphaFoldDB" id="A0A8H7WC43"/>
<sequence>MAPHPQTPIADTRTHILFALGVFLMLFSCIITSYTLWFNSTPAIRLFFTFSLSFFMLRTVRTAYSLGREDCKDEMRDEMMWERSAYIRMMDRQIEMERLQLRVERDAERQAEEERREADMVYEQVWVVDG</sequence>
<organism evidence="3 4">
    <name type="scientific">Cadophora malorum</name>
    <dbReference type="NCBI Taxonomy" id="108018"/>
    <lineage>
        <taxon>Eukaryota</taxon>
        <taxon>Fungi</taxon>
        <taxon>Dikarya</taxon>
        <taxon>Ascomycota</taxon>
        <taxon>Pezizomycotina</taxon>
        <taxon>Leotiomycetes</taxon>
        <taxon>Helotiales</taxon>
        <taxon>Ploettnerulaceae</taxon>
        <taxon>Cadophora</taxon>
    </lineage>
</organism>
<dbReference type="Proteomes" id="UP000664132">
    <property type="component" value="Unassembled WGS sequence"/>
</dbReference>
<gene>
    <name evidence="3" type="ORF">IFR04_004814</name>
</gene>
<evidence type="ECO:0000313" key="4">
    <source>
        <dbReference type="Proteomes" id="UP000664132"/>
    </source>
</evidence>
<name>A0A8H7WC43_9HELO</name>
<accession>A0A8H7WC43</accession>
<comment type="caution">
    <text evidence="3">The sequence shown here is derived from an EMBL/GenBank/DDBJ whole genome shotgun (WGS) entry which is preliminary data.</text>
</comment>
<evidence type="ECO:0000313" key="3">
    <source>
        <dbReference type="EMBL" id="KAG4422073.1"/>
    </source>
</evidence>
<feature type="transmembrane region" description="Helical" evidence="2">
    <location>
        <begin position="16"/>
        <end position="37"/>
    </location>
</feature>
<keyword evidence="2" id="KW-0812">Transmembrane</keyword>
<protein>
    <submittedName>
        <fullName evidence="3">Uncharacterized protein</fullName>
    </submittedName>
</protein>
<keyword evidence="2" id="KW-0472">Membrane</keyword>
<keyword evidence="2" id="KW-1133">Transmembrane helix</keyword>
<evidence type="ECO:0000256" key="2">
    <source>
        <dbReference type="SAM" id="Phobius"/>
    </source>
</evidence>
<feature type="coiled-coil region" evidence="1">
    <location>
        <begin position="96"/>
        <end position="124"/>
    </location>
</feature>